<dbReference type="Proteomes" id="UP000245207">
    <property type="component" value="Unassembled WGS sequence"/>
</dbReference>
<feature type="compositionally biased region" description="Basic residues" evidence="1">
    <location>
        <begin position="77"/>
        <end position="92"/>
    </location>
</feature>
<sequence length="103" mass="11488">MDGDDDDVKGKHVEQSTETPCDDVVVLVSESPQWSRHTKASICWNISHTNVEKRKQADDNIKVKKLKAKANIGLSTKRSKLAKSHMHPKKNSNAKPTKAELKA</sequence>
<proteinExistence type="predicted"/>
<evidence type="ECO:0000313" key="2">
    <source>
        <dbReference type="EMBL" id="PWA38939.1"/>
    </source>
</evidence>
<keyword evidence="3" id="KW-1185">Reference proteome</keyword>
<reference evidence="2 3" key="1">
    <citation type="journal article" date="2018" name="Mol. Plant">
        <title>The genome of Artemisia annua provides insight into the evolution of Asteraceae family and artemisinin biosynthesis.</title>
        <authorList>
            <person name="Shen Q."/>
            <person name="Zhang L."/>
            <person name="Liao Z."/>
            <person name="Wang S."/>
            <person name="Yan T."/>
            <person name="Shi P."/>
            <person name="Liu M."/>
            <person name="Fu X."/>
            <person name="Pan Q."/>
            <person name="Wang Y."/>
            <person name="Lv Z."/>
            <person name="Lu X."/>
            <person name="Zhang F."/>
            <person name="Jiang W."/>
            <person name="Ma Y."/>
            <person name="Chen M."/>
            <person name="Hao X."/>
            <person name="Li L."/>
            <person name="Tang Y."/>
            <person name="Lv G."/>
            <person name="Zhou Y."/>
            <person name="Sun X."/>
            <person name="Brodelius P.E."/>
            <person name="Rose J.K.C."/>
            <person name="Tang K."/>
        </authorList>
    </citation>
    <scope>NUCLEOTIDE SEQUENCE [LARGE SCALE GENOMIC DNA]</scope>
    <source>
        <strain evidence="3">cv. Huhao1</strain>
        <tissue evidence="2">Leaf</tissue>
    </source>
</reference>
<protein>
    <submittedName>
        <fullName evidence="2">Uncharacterized protein</fullName>
    </submittedName>
</protein>
<evidence type="ECO:0000313" key="3">
    <source>
        <dbReference type="Proteomes" id="UP000245207"/>
    </source>
</evidence>
<evidence type="ECO:0000256" key="1">
    <source>
        <dbReference type="SAM" id="MobiDB-lite"/>
    </source>
</evidence>
<organism evidence="2 3">
    <name type="scientific">Artemisia annua</name>
    <name type="common">Sweet wormwood</name>
    <dbReference type="NCBI Taxonomy" id="35608"/>
    <lineage>
        <taxon>Eukaryota</taxon>
        <taxon>Viridiplantae</taxon>
        <taxon>Streptophyta</taxon>
        <taxon>Embryophyta</taxon>
        <taxon>Tracheophyta</taxon>
        <taxon>Spermatophyta</taxon>
        <taxon>Magnoliopsida</taxon>
        <taxon>eudicotyledons</taxon>
        <taxon>Gunneridae</taxon>
        <taxon>Pentapetalae</taxon>
        <taxon>asterids</taxon>
        <taxon>campanulids</taxon>
        <taxon>Asterales</taxon>
        <taxon>Asteraceae</taxon>
        <taxon>Asteroideae</taxon>
        <taxon>Anthemideae</taxon>
        <taxon>Artemisiinae</taxon>
        <taxon>Artemisia</taxon>
    </lineage>
</organism>
<feature type="region of interest" description="Disordered" evidence="1">
    <location>
        <begin position="76"/>
        <end position="103"/>
    </location>
</feature>
<gene>
    <name evidence="2" type="ORF">CTI12_AA576770</name>
</gene>
<accession>A0A2U1KQA7</accession>
<comment type="caution">
    <text evidence="2">The sequence shown here is derived from an EMBL/GenBank/DDBJ whole genome shotgun (WGS) entry which is preliminary data.</text>
</comment>
<dbReference type="AlphaFoldDB" id="A0A2U1KQA7"/>
<name>A0A2U1KQA7_ARTAN</name>
<dbReference type="EMBL" id="PKPP01015110">
    <property type="protein sequence ID" value="PWA38939.1"/>
    <property type="molecule type" value="Genomic_DNA"/>
</dbReference>